<feature type="chain" id="PRO_5034892212" description="ZP domain-containing protein" evidence="6">
    <location>
        <begin position="19"/>
        <end position="404"/>
    </location>
</feature>
<keyword evidence="5" id="KW-0472">Membrane</keyword>
<dbReference type="InterPro" id="IPR048290">
    <property type="entry name" value="ZP_chr"/>
</dbReference>
<dbReference type="OrthoDB" id="9274484at2759"/>
<reference evidence="8" key="2">
    <citation type="submission" date="2025-09" db="UniProtKB">
        <authorList>
            <consortium name="Ensembl"/>
        </authorList>
    </citation>
    <scope>IDENTIFICATION</scope>
</reference>
<proteinExistence type="predicted"/>
<evidence type="ECO:0000259" key="7">
    <source>
        <dbReference type="PROSITE" id="PS51034"/>
    </source>
</evidence>
<keyword evidence="5" id="KW-1133">Transmembrane helix</keyword>
<evidence type="ECO:0000256" key="3">
    <source>
        <dbReference type="ARBA" id="ARBA00023180"/>
    </source>
</evidence>
<dbReference type="Gene3D" id="2.60.40.4100">
    <property type="entry name" value="Zona pellucida, ZP-C domain"/>
    <property type="match status" value="1"/>
</dbReference>
<dbReference type="Proteomes" id="UP000694569">
    <property type="component" value="Unplaced"/>
</dbReference>
<feature type="signal peptide" evidence="6">
    <location>
        <begin position="1"/>
        <end position="18"/>
    </location>
</feature>
<dbReference type="InterPro" id="IPR042235">
    <property type="entry name" value="ZP-C_dom"/>
</dbReference>
<keyword evidence="2" id="KW-1015">Disulfide bond</keyword>
<feature type="compositionally biased region" description="Low complexity" evidence="4">
    <location>
        <begin position="347"/>
        <end position="357"/>
    </location>
</feature>
<dbReference type="GeneTree" id="ENSGT00940000166045"/>
<dbReference type="InterPro" id="IPR001507">
    <property type="entry name" value="ZP_dom"/>
</dbReference>
<evidence type="ECO:0000313" key="8">
    <source>
        <dbReference type="Ensembl" id="ENSLLEP00000015539.1"/>
    </source>
</evidence>
<dbReference type="AlphaFoldDB" id="A0A8C5MJF9"/>
<organism evidence="8 9">
    <name type="scientific">Leptobrachium leishanense</name>
    <name type="common">Leishan spiny toad</name>
    <dbReference type="NCBI Taxonomy" id="445787"/>
    <lineage>
        <taxon>Eukaryota</taxon>
        <taxon>Metazoa</taxon>
        <taxon>Chordata</taxon>
        <taxon>Craniata</taxon>
        <taxon>Vertebrata</taxon>
        <taxon>Euteleostomi</taxon>
        <taxon>Amphibia</taxon>
        <taxon>Batrachia</taxon>
        <taxon>Anura</taxon>
        <taxon>Pelobatoidea</taxon>
        <taxon>Megophryidae</taxon>
        <taxon>Leptobrachium</taxon>
    </lineage>
</organism>
<dbReference type="SMART" id="SM00241">
    <property type="entry name" value="ZP"/>
    <property type="match status" value="1"/>
</dbReference>
<evidence type="ECO:0000256" key="6">
    <source>
        <dbReference type="SAM" id="SignalP"/>
    </source>
</evidence>
<dbReference type="PROSITE" id="PS51034">
    <property type="entry name" value="ZP_2"/>
    <property type="match status" value="1"/>
</dbReference>
<name>A0A8C5MJF9_9ANUR</name>
<evidence type="ECO:0000256" key="5">
    <source>
        <dbReference type="SAM" id="Phobius"/>
    </source>
</evidence>
<keyword evidence="5" id="KW-0812">Transmembrane</keyword>
<evidence type="ECO:0000313" key="9">
    <source>
        <dbReference type="Proteomes" id="UP000694569"/>
    </source>
</evidence>
<reference evidence="8" key="1">
    <citation type="submission" date="2025-08" db="UniProtKB">
        <authorList>
            <consortium name="Ensembl"/>
        </authorList>
    </citation>
    <scope>IDENTIFICATION</scope>
</reference>
<protein>
    <recommendedName>
        <fullName evidence="7">ZP domain-containing protein</fullName>
    </recommendedName>
</protein>
<evidence type="ECO:0000256" key="4">
    <source>
        <dbReference type="SAM" id="MobiDB-lite"/>
    </source>
</evidence>
<feature type="region of interest" description="Disordered" evidence="4">
    <location>
        <begin position="326"/>
        <end position="358"/>
    </location>
</feature>
<evidence type="ECO:0000256" key="2">
    <source>
        <dbReference type="ARBA" id="ARBA00023157"/>
    </source>
</evidence>
<dbReference type="PRINTS" id="PR00023">
    <property type="entry name" value="ZPELLUCIDA"/>
</dbReference>
<dbReference type="PANTHER" id="PTHR14002">
    <property type="entry name" value="ENDOGLIN/TGF-BETA RECEPTOR TYPE III"/>
    <property type="match status" value="1"/>
</dbReference>
<dbReference type="Pfam" id="PF00100">
    <property type="entry name" value="Zona_pellucida"/>
    <property type="match status" value="1"/>
</dbReference>
<keyword evidence="3" id="KW-0325">Glycoprotein</keyword>
<evidence type="ECO:0000256" key="1">
    <source>
        <dbReference type="ARBA" id="ARBA00022729"/>
    </source>
</evidence>
<feature type="transmembrane region" description="Helical" evidence="5">
    <location>
        <begin position="370"/>
        <end position="395"/>
    </location>
</feature>
<sequence>MSFPLLLLLIISAQRCIGDTFCRNEYQRLPENRDLSVTCGPSVILLSIKACPVWYANYEPLQLALNGKHNMSQCFGTLDNSTGDPVMNFTLAVDNTSGNTCGNVLQIIQGSGSGVFSDYSSVETVVISGYVDSPLLSENGIVTFSTNLHYAFSCRYPLQYLLNNTQLLTSFGAVAVNSNNGSFISTLRMQVYTTDRFTSPLSNGAILPLKQKIFVQVALNNTATSFNVLLDHCFATPSPILTQTTLPSEKYSFFTGCTVANKTSVILNGRNVFAQFSFETFRFVQHSTQPTSSIYVHCMTRLCQPDQCLQIINSCSGRRKRSTTYESTMEPVTVSTGPIYTSDKASDSSSSSSSSSSGALQESQNLSGSLTGLIIGLVLAAILGIIIVFGSLQLYKTYRNKQSA</sequence>
<accession>A0A8C5MJF9</accession>
<keyword evidence="9" id="KW-1185">Reference proteome</keyword>
<dbReference type="PANTHER" id="PTHR14002:SF62">
    <property type="entry name" value="ZONA PELLUCIDA-LIKE DOMAIN-CONTAINING PROTEIN 1"/>
    <property type="match status" value="1"/>
</dbReference>
<dbReference type="Ensembl" id="ENSLLET00000016131.1">
    <property type="protein sequence ID" value="ENSLLEP00000015539.1"/>
    <property type="gene ID" value="ENSLLEG00000009883.1"/>
</dbReference>
<keyword evidence="1 6" id="KW-0732">Signal</keyword>
<dbReference type="InterPro" id="IPR055355">
    <property type="entry name" value="ZP-C"/>
</dbReference>
<feature type="domain" description="ZP" evidence="7">
    <location>
        <begin position="38"/>
        <end position="322"/>
    </location>
</feature>